<dbReference type="InterPro" id="IPR006878">
    <property type="entry name" value="Herpes_BBRF1"/>
</dbReference>
<name>Q9YTL6_ATHV3</name>
<organism evidence="2">
    <name type="scientific">Ateline herpesvirus 3</name>
    <name type="common">AtHV-3</name>
    <name type="synonym">Herpesvirus ateles</name>
    <dbReference type="NCBI Taxonomy" id="85618"/>
    <lineage>
        <taxon>Viruses</taxon>
        <taxon>Duplodnaviria</taxon>
        <taxon>Heunggongvirae</taxon>
        <taxon>Peploviricota</taxon>
        <taxon>Herviviricetes</taxon>
        <taxon>Herpesvirales</taxon>
        <taxon>Orthoherpesviridae</taxon>
        <taxon>Gammaherpesvirinae</taxon>
        <taxon>Rhadinovirus</taxon>
        <taxon>Rhadinovirus atelinegamma3</taxon>
    </lineage>
</organism>
<keyword evidence="2" id="KW-1185">Reference proteome</keyword>
<accession>Q9YTL6</accession>
<dbReference type="EMBL" id="AF083424">
    <property type="protein sequence ID" value="AAC95574.1"/>
    <property type="molecule type" value="Genomic_DNA"/>
</dbReference>
<dbReference type="RefSeq" id="NP_048022.1">
    <property type="nucleotide sequence ID" value="NC_001987.1"/>
</dbReference>
<organismHost>
    <name type="scientific">Ateles</name>
    <dbReference type="NCBI Taxonomy" id="9506"/>
</organismHost>
<protein>
    <submittedName>
        <fullName evidence="1">Orf 49</fullName>
    </submittedName>
</protein>
<dbReference type="Proteomes" id="UP000008287">
    <property type="component" value="Segment"/>
</dbReference>
<evidence type="ECO:0000313" key="2">
    <source>
        <dbReference type="Proteomes" id="UP000008287"/>
    </source>
</evidence>
<dbReference type="GeneID" id="1450395"/>
<dbReference type="PIR" id="T42964">
    <property type="entry name" value="T42964"/>
</dbReference>
<dbReference type="OrthoDB" id="29959at10239"/>
<reference evidence="1 2" key="1">
    <citation type="journal article" date="2000" name="J. Virol.">
        <title>Primary structure of the Herpesvirus ateles genome.</title>
        <authorList>
            <person name="Albrecht J.C."/>
        </authorList>
    </citation>
    <scope>NUCLEOTIDE SEQUENCE [LARGE SCALE GENOMIC DNA]</scope>
    <source>
        <strain evidence="1">73</strain>
    </source>
</reference>
<proteinExistence type="predicted"/>
<sequence length="304" mass="35778">MSRLYQPQRYSLISDLHKNYHYVDINVIKAELKNVKLDTVVTKFSQPATHLERGDFLLRMCQLLMIHREEEQEIINKAKSNIIYFMNEILNTEYGEVKELAKNILCDVEIPKPNCELSAYLATTIPKLIVLKYPTHFRVCEEITPNGRWCLRNLLGIEPYYKYISDTVLLDPEISLGSVHAFSRLSKCLFWCESFMNKVYPSTAFNSSINQVVLWSTMFYLYSIAHYNEYVNESIGFTEALLKQEVTAFYNWCLEQEDYEADRMAKFIQFSANQITLTSTHTDLQGMAEYMYSYKKCFINRRFD</sequence>
<evidence type="ECO:0000313" key="1">
    <source>
        <dbReference type="EMBL" id="AAC95574.1"/>
    </source>
</evidence>
<dbReference type="Pfam" id="PF04793">
    <property type="entry name" value="Herpes_BBRF1"/>
    <property type="match status" value="1"/>
</dbReference>
<dbReference type="KEGG" id="vg:1450395"/>